<dbReference type="AlphaFoldDB" id="A0A4Q9DX80"/>
<evidence type="ECO:0000256" key="1">
    <source>
        <dbReference type="ARBA" id="ARBA00009792"/>
    </source>
</evidence>
<feature type="domain" description="Glycoside hydrolase family 38 central" evidence="5">
    <location>
        <begin position="295"/>
        <end position="368"/>
    </location>
</feature>
<dbReference type="GO" id="GO:0004559">
    <property type="term" value="F:alpha-mannosidase activity"/>
    <property type="evidence" value="ECO:0007669"/>
    <property type="project" value="InterPro"/>
</dbReference>
<dbReference type="Gene3D" id="1.20.1270.50">
    <property type="entry name" value="Glycoside hydrolase family 38, central domain"/>
    <property type="match status" value="1"/>
</dbReference>
<dbReference type="InterPro" id="IPR011013">
    <property type="entry name" value="Gal_mutarotase_sf_dom"/>
</dbReference>
<dbReference type="GO" id="GO:0009313">
    <property type="term" value="P:oligosaccharide catabolic process"/>
    <property type="evidence" value="ECO:0007669"/>
    <property type="project" value="TreeGrafter"/>
</dbReference>
<evidence type="ECO:0000313" key="7">
    <source>
        <dbReference type="Proteomes" id="UP000293142"/>
    </source>
</evidence>
<keyword evidence="2" id="KW-0479">Metal-binding</keyword>
<comment type="caution">
    <text evidence="6">The sequence shown here is derived from an EMBL/GenBank/DDBJ whole genome shotgun (WGS) entry which is preliminary data.</text>
</comment>
<dbReference type="Pfam" id="PF07748">
    <property type="entry name" value="Glyco_hydro_38C"/>
    <property type="match status" value="1"/>
</dbReference>
<accession>A0A4Q9DX80</accession>
<dbReference type="RefSeq" id="WP_131012855.1">
    <property type="nucleotide sequence ID" value="NZ_SIRE01000005.1"/>
</dbReference>
<reference evidence="6 7" key="1">
    <citation type="submission" date="2019-02" db="EMBL/GenBank/DDBJ databases">
        <title>Paenibacillus sp. nov., isolated from surface-sterilized tissue of Thalictrum simplex L.</title>
        <authorList>
            <person name="Tuo L."/>
        </authorList>
    </citation>
    <scope>NUCLEOTIDE SEQUENCE [LARGE SCALE GENOMIC DNA]</scope>
    <source>
        <strain evidence="6 7">N2SHLJ1</strain>
    </source>
</reference>
<name>A0A4Q9DX80_9BACL</name>
<dbReference type="InterPro" id="IPR028995">
    <property type="entry name" value="Glyco_hydro_57/38_cen_sf"/>
</dbReference>
<dbReference type="InterPro" id="IPR015341">
    <property type="entry name" value="Glyco_hydro_38_cen"/>
</dbReference>
<dbReference type="Pfam" id="PF18438">
    <property type="entry name" value="Glyco_hydro_38"/>
    <property type="match status" value="1"/>
</dbReference>
<dbReference type="InterPro" id="IPR041509">
    <property type="entry name" value="GH38_beta-1"/>
</dbReference>
<dbReference type="SUPFAM" id="SSF88713">
    <property type="entry name" value="Glycoside hydrolase/deacetylase"/>
    <property type="match status" value="1"/>
</dbReference>
<evidence type="ECO:0000259" key="5">
    <source>
        <dbReference type="SMART" id="SM00872"/>
    </source>
</evidence>
<dbReference type="Pfam" id="PF01074">
    <property type="entry name" value="Glyco_hydro_38N"/>
    <property type="match status" value="1"/>
</dbReference>
<dbReference type="Gene3D" id="3.20.110.10">
    <property type="entry name" value="Glycoside hydrolase 38, N terminal domain"/>
    <property type="match status" value="1"/>
</dbReference>
<dbReference type="InterPro" id="IPR011682">
    <property type="entry name" value="Glyco_hydro_38_C"/>
</dbReference>
<gene>
    <name evidence="6" type="ORF">EYB31_08490</name>
</gene>
<dbReference type="PANTHER" id="PTHR46017:SF2">
    <property type="entry name" value="MANNOSYLGLYCERATE HYDROLASE"/>
    <property type="match status" value="1"/>
</dbReference>
<dbReference type="GO" id="GO:0030246">
    <property type="term" value="F:carbohydrate binding"/>
    <property type="evidence" value="ECO:0007669"/>
    <property type="project" value="InterPro"/>
</dbReference>
<dbReference type="Gene3D" id="2.70.98.30">
    <property type="entry name" value="Golgi alpha-mannosidase II, domain 4"/>
    <property type="match status" value="1"/>
</dbReference>
<dbReference type="InterPro" id="IPR000602">
    <property type="entry name" value="Glyco_hydro_38_N"/>
</dbReference>
<sequence>MYQKHTHVISHSHWDREWYMPLERHRVRLVELLDTLIELFDNDADFRSFHLDGQTIVLEDYLQIRPEKRERLIQLVQEGKLIIGPWYILQDEFLTSSEANIRNLLIGHRDASQYGAVSKLGYFPDSFGNMGQAPQILRQAGIDTAVFGRGVKPVGFNNEAKGEYESAFSEMYWQSPDGSTVLGILFANWYHNGMEVPSDPTEAAAYWQRTLQNAEKFASTPHLLLMNGCDHQPVQTDLSKALQTARNLYPEVEFIHSNFSEYIRHVKDTLPKQLATIRGELRSQRTDGWWTLVNTASARVYIKQANQRVQTHLEKAAEPLAALAALTGHRYPSHLLTYAWKTLMQNHPHDSICGCSVDEVHREMMVRFDKSIQVSEQIVEDSLQAICSNIDTAAIFSEDDVPFTVFNTSGRQRTGVVSVDLKVKTIPFGKYGREETIELLKSMPIEHFTLKNGSGTLIDAQIEDLGITFGYELPKDRFRQPYMARSVRVRFLAQQVPALGYRTYALCPSASNNSLAMIAEATTAAVTSDDLPRLENEYLVVTIAENGSYDVTDKRTGRTFSGLGVYENSGDIGNEYVFRAPDGDVPLTTSGLTAQIRTVERNGFRHMIEIVHEWHVPSGGDERLEQEIREYVPFLERQAQRSRQTVPLNIITCLTLEHGVPQVNVKTSLVNHVKDHRLRVLFPTDIVSDVHYVDSIFEVAQRQTVPAEEWKNPSYCQHQQAFVNVRNETNGLTVSNLGLNEYEVLRDSRGTIALTLLRAVQELGDWGVFPTPEAQCLGEHEFSYFLIPHGAEEGAIDSYAAAYQAQIPWLTVQTSVQSGDLPAEHRFLGWEGAGLALSTVKLSDSVGAGAGDHLIMRWFNMTDKPTDLQLQPISGTAGSPFKSNVLEEAGENLSFHDNIPVRGAEIVTIGVKRDFKKGK</sequence>
<keyword evidence="4" id="KW-0326">Glycosidase</keyword>
<dbReference type="InterPro" id="IPR027291">
    <property type="entry name" value="Glyco_hydro_38_N_sf"/>
</dbReference>
<dbReference type="GO" id="GO:0046872">
    <property type="term" value="F:metal ion binding"/>
    <property type="evidence" value="ECO:0007669"/>
    <property type="project" value="UniProtKB-KW"/>
</dbReference>
<evidence type="ECO:0000256" key="3">
    <source>
        <dbReference type="ARBA" id="ARBA00022801"/>
    </source>
</evidence>
<comment type="similarity">
    <text evidence="1">Belongs to the glycosyl hydrolase 38 family.</text>
</comment>
<dbReference type="Pfam" id="PF09261">
    <property type="entry name" value="Alpha-mann_mid"/>
    <property type="match status" value="1"/>
</dbReference>
<proteinExistence type="inferred from homology"/>
<dbReference type="Proteomes" id="UP000293142">
    <property type="component" value="Unassembled WGS sequence"/>
</dbReference>
<keyword evidence="7" id="KW-1185">Reference proteome</keyword>
<dbReference type="SUPFAM" id="SSF88688">
    <property type="entry name" value="Families 57/38 glycoside transferase middle domain"/>
    <property type="match status" value="1"/>
</dbReference>
<dbReference type="InterPro" id="IPR011330">
    <property type="entry name" value="Glyco_hydro/deAcase_b/a-brl"/>
</dbReference>
<dbReference type="PANTHER" id="PTHR46017">
    <property type="entry name" value="ALPHA-MANNOSIDASE 2C1"/>
    <property type="match status" value="1"/>
</dbReference>
<organism evidence="6 7">
    <name type="scientific">Paenibacillus thalictri</name>
    <dbReference type="NCBI Taxonomy" id="2527873"/>
    <lineage>
        <taxon>Bacteria</taxon>
        <taxon>Bacillati</taxon>
        <taxon>Bacillota</taxon>
        <taxon>Bacilli</taxon>
        <taxon>Bacillales</taxon>
        <taxon>Paenibacillaceae</taxon>
        <taxon>Paenibacillus</taxon>
    </lineage>
</organism>
<dbReference type="SMART" id="SM00872">
    <property type="entry name" value="Alpha-mann_mid"/>
    <property type="match status" value="1"/>
</dbReference>
<dbReference type="InterPro" id="IPR037094">
    <property type="entry name" value="Glyco_hydro_38_cen_sf"/>
</dbReference>
<keyword evidence="3" id="KW-0378">Hydrolase</keyword>
<dbReference type="OrthoDB" id="9764050at2"/>
<dbReference type="GO" id="GO:0006013">
    <property type="term" value="P:mannose metabolic process"/>
    <property type="evidence" value="ECO:0007669"/>
    <property type="project" value="InterPro"/>
</dbReference>
<dbReference type="CDD" id="cd10814">
    <property type="entry name" value="GH38N_AMII_SpGH38_like"/>
    <property type="match status" value="1"/>
</dbReference>
<protein>
    <submittedName>
        <fullName evidence="6">Alpha-mannosidase</fullName>
    </submittedName>
</protein>
<evidence type="ECO:0000313" key="6">
    <source>
        <dbReference type="EMBL" id="TBL80442.1"/>
    </source>
</evidence>
<dbReference type="InterPro" id="IPR041147">
    <property type="entry name" value="GH38_C"/>
</dbReference>
<dbReference type="EMBL" id="SIRE01000005">
    <property type="protein sequence ID" value="TBL80442.1"/>
    <property type="molecule type" value="Genomic_DNA"/>
</dbReference>
<dbReference type="Gene3D" id="2.60.40.2210">
    <property type="match status" value="1"/>
</dbReference>
<evidence type="ECO:0000256" key="2">
    <source>
        <dbReference type="ARBA" id="ARBA00022723"/>
    </source>
</evidence>
<dbReference type="SUPFAM" id="SSF74650">
    <property type="entry name" value="Galactose mutarotase-like"/>
    <property type="match status" value="1"/>
</dbReference>
<evidence type="ECO:0000256" key="4">
    <source>
        <dbReference type="ARBA" id="ARBA00023295"/>
    </source>
</evidence>
<dbReference type="Pfam" id="PF17677">
    <property type="entry name" value="Glyco_hydro38C2"/>
    <property type="match status" value="1"/>
</dbReference>